<reference evidence="2 3" key="2">
    <citation type="journal article" date="2019" name="G3 (Bethesda)">
        <title>Hybrid Assembly of the Genome of the Entomopathogenic Nematode Steinernema carpocapsae Identifies the X-Chromosome.</title>
        <authorList>
            <person name="Serra L."/>
            <person name="Macchietto M."/>
            <person name="Macias-Munoz A."/>
            <person name="McGill C.J."/>
            <person name="Rodriguez I.M."/>
            <person name="Rodriguez B."/>
            <person name="Murad R."/>
            <person name="Mortazavi A."/>
        </authorList>
    </citation>
    <scope>NUCLEOTIDE SEQUENCE [LARGE SCALE GENOMIC DNA]</scope>
    <source>
        <strain evidence="2 3">ALL</strain>
    </source>
</reference>
<gene>
    <name evidence="2" type="ORF">L596_003841</name>
</gene>
<dbReference type="EMBL" id="AZBU02000001">
    <property type="protein sequence ID" value="TMS36750.1"/>
    <property type="molecule type" value="Genomic_DNA"/>
</dbReference>
<protein>
    <submittedName>
        <fullName evidence="2">Uncharacterized protein</fullName>
    </submittedName>
</protein>
<evidence type="ECO:0000313" key="3">
    <source>
        <dbReference type="Proteomes" id="UP000298663"/>
    </source>
</evidence>
<organism evidence="2 3">
    <name type="scientific">Steinernema carpocapsae</name>
    <name type="common">Entomopathogenic nematode</name>
    <dbReference type="NCBI Taxonomy" id="34508"/>
    <lineage>
        <taxon>Eukaryota</taxon>
        <taxon>Metazoa</taxon>
        <taxon>Ecdysozoa</taxon>
        <taxon>Nematoda</taxon>
        <taxon>Chromadorea</taxon>
        <taxon>Rhabditida</taxon>
        <taxon>Tylenchina</taxon>
        <taxon>Panagrolaimomorpha</taxon>
        <taxon>Strongyloidoidea</taxon>
        <taxon>Steinernematidae</taxon>
        <taxon>Steinernema</taxon>
    </lineage>
</organism>
<sequence>MTKAGRFHTLTSSDERCLNLPPRKPDQATVREKEPTIHSPMNGAFGFCPSRPRAPRIVTASCQILASPTNVPKPQGKIAVGAFDQILSDARWI</sequence>
<accession>A0A4U8UTQ6</accession>
<comment type="caution">
    <text evidence="2">The sequence shown here is derived from an EMBL/GenBank/DDBJ whole genome shotgun (WGS) entry which is preliminary data.</text>
</comment>
<reference evidence="2 3" key="1">
    <citation type="journal article" date="2015" name="Genome Biol.">
        <title>Comparative genomics of Steinernema reveals deeply conserved gene regulatory networks.</title>
        <authorList>
            <person name="Dillman A.R."/>
            <person name="Macchietto M."/>
            <person name="Porter C.F."/>
            <person name="Rogers A."/>
            <person name="Williams B."/>
            <person name="Antoshechkin I."/>
            <person name="Lee M.M."/>
            <person name="Goodwin Z."/>
            <person name="Lu X."/>
            <person name="Lewis E.E."/>
            <person name="Goodrich-Blair H."/>
            <person name="Stock S.P."/>
            <person name="Adams B.J."/>
            <person name="Sternberg P.W."/>
            <person name="Mortazavi A."/>
        </authorList>
    </citation>
    <scope>NUCLEOTIDE SEQUENCE [LARGE SCALE GENOMIC DNA]</scope>
    <source>
        <strain evidence="2 3">ALL</strain>
    </source>
</reference>
<dbReference type="Proteomes" id="UP000298663">
    <property type="component" value="Unassembled WGS sequence"/>
</dbReference>
<name>A0A4U8UTQ6_STECR</name>
<feature type="region of interest" description="Disordered" evidence="1">
    <location>
        <begin position="1"/>
        <end position="44"/>
    </location>
</feature>
<evidence type="ECO:0000313" key="2">
    <source>
        <dbReference type="EMBL" id="TMS36750.1"/>
    </source>
</evidence>
<dbReference type="AlphaFoldDB" id="A0A4U8UTQ6"/>
<evidence type="ECO:0000256" key="1">
    <source>
        <dbReference type="SAM" id="MobiDB-lite"/>
    </source>
</evidence>
<keyword evidence="3" id="KW-1185">Reference proteome</keyword>
<proteinExistence type="predicted"/>
<feature type="compositionally biased region" description="Basic and acidic residues" evidence="1">
    <location>
        <begin position="13"/>
        <end position="36"/>
    </location>
</feature>